<comment type="caution">
    <text evidence="1">The sequence shown here is derived from an EMBL/GenBank/DDBJ whole genome shotgun (WGS) entry which is preliminary data.</text>
</comment>
<dbReference type="RefSeq" id="WP_115816763.1">
    <property type="nucleotide sequence ID" value="NZ_QRDV01000002.1"/>
</dbReference>
<evidence type="ECO:0008006" key="3">
    <source>
        <dbReference type="Google" id="ProtNLM"/>
    </source>
</evidence>
<dbReference type="SUPFAM" id="SSF51126">
    <property type="entry name" value="Pectin lyase-like"/>
    <property type="match status" value="1"/>
</dbReference>
<dbReference type="PROSITE" id="PS51257">
    <property type="entry name" value="PROKAR_LIPOPROTEIN"/>
    <property type="match status" value="1"/>
</dbReference>
<accession>A0A3D9H7L0</accession>
<dbReference type="InterPro" id="IPR011050">
    <property type="entry name" value="Pectin_lyase_fold/virulence"/>
</dbReference>
<dbReference type="AlphaFoldDB" id="A0A3D9H7L0"/>
<dbReference type="OrthoDB" id="1111178at2"/>
<dbReference type="EMBL" id="QRDV01000002">
    <property type="protein sequence ID" value="RED45462.1"/>
    <property type="molecule type" value="Genomic_DNA"/>
</dbReference>
<name>A0A3D9H7L0_9FLAO</name>
<reference evidence="1 2" key="1">
    <citation type="submission" date="2018-07" db="EMBL/GenBank/DDBJ databases">
        <title>Genomic Encyclopedia of Type Strains, Phase III (KMG-III): the genomes of soil and plant-associated and newly described type strains.</title>
        <authorList>
            <person name="Whitman W."/>
        </authorList>
    </citation>
    <scope>NUCLEOTIDE SEQUENCE [LARGE SCALE GENOMIC DNA]</scope>
    <source>
        <strain evidence="1 2">CECT 7946</strain>
    </source>
</reference>
<evidence type="ECO:0000313" key="1">
    <source>
        <dbReference type="EMBL" id="RED45462.1"/>
    </source>
</evidence>
<evidence type="ECO:0000313" key="2">
    <source>
        <dbReference type="Proteomes" id="UP000256980"/>
    </source>
</evidence>
<gene>
    <name evidence="1" type="ORF">DFQ10_102335</name>
</gene>
<organism evidence="1 2">
    <name type="scientific">Winogradskyella eximia</name>
    <dbReference type="NCBI Taxonomy" id="262006"/>
    <lineage>
        <taxon>Bacteria</taxon>
        <taxon>Pseudomonadati</taxon>
        <taxon>Bacteroidota</taxon>
        <taxon>Flavobacteriia</taxon>
        <taxon>Flavobacteriales</taxon>
        <taxon>Flavobacteriaceae</taxon>
        <taxon>Winogradskyella</taxon>
    </lineage>
</organism>
<dbReference type="Proteomes" id="UP000256980">
    <property type="component" value="Unassembled WGS sequence"/>
</dbReference>
<keyword evidence="2" id="KW-1185">Reference proteome</keyword>
<protein>
    <recommendedName>
        <fullName evidence="3">Parallel beta helix pectate lyase-like protein</fullName>
    </recommendedName>
</protein>
<sequence length="532" mass="59265">MKRLLSFLLCFGILIFWSSCRNDFKFTPSKGQLEFARDTIYLDTVFSTIGSSTYNLKVYNRSDEDIVIPTIQFENGESSLYRMNVDGSTGLDNENQIGKFFEDVEILANDSLYIFIETTVDIATQGTIENQFLYTDRILFDSGSKQQDIDVVTLVKDAVFIYPNRTPIIEDDVVVEYIIETLTFDVDGDGTPDETTLQGRYLLDSELTFTNEKPYVIYGYAGVGAGKTLTMEAGTRVHFHADSGIIVTDGGSLNINGTLSPDQETLANEVIIEGDRLEPLYSDIPGQWGTIWLFNGSENNTINYATIKNGTIGIVADGNQDAPNDKLTITNSKIFNFSSFGIRGTATSINAKNLVINNCGQSSFAGTYGGKYNFTHCTIANYWDSSFRQFPALLINDFIVDENNTIFTNDLTEANFNNCIIYGNDNPEFLLENEGSVFNYKFNNCLLRFNNSSLSGTGNYDFDDTTFYNNNVFNEDPKFKSPFENLMRIGDDSGAKGIGNTFGVAEAPRDILGFLRSSSIDAGAYNFIIFED</sequence>
<proteinExistence type="predicted"/>